<feature type="signal peptide" evidence="1">
    <location>
        <begin position="1"/>
        <end position="20"/>
    </location>
</feature>
<dbReference type="EnsemblPlants" id="AES99191">
    <property type="protein sequence ID" value="AES99191"/>
    <property type="gene ID" value="MTR_5g077620"/>
</dbReference>
<feature type="chain" id="PRO_5014573600" evidence="1">
    <location>
        <begin position="21"/>
        <end position="145"/>
    </location>
</feature>
<keyword evidence="1" id="KW-0732">Signal</keyword>
<evidence type="ECO:0000313" key="2">
    <source>
        <dbReference type="EMBL" id="AES99191.1"/>
    </source>
</evidence>
<evidence type="ECO:0000256" key="1">
    <source>
        <dbReference type="SAM" id="SignalP"/>
    </source>
</evidence>
<reference evidence="2 4" key="2">
    <citation type="journal article" date="2014" name="BMC Genomics">
        <title>An improved genome release (version Mt4.0) for the model legume Medicago truncatula.</title>
        <authorList>
            <person name="Tang H."/>
            <person name="Krishnakumar V."/>
            <person name="Bidwell S."/>
            <person name="Rosen B."/>
            <person name="Chan A."/>
            <person name="Zhou S."/>
            <person name="Gentzbittel L."/>
            <person name="Childs K.L."/>
            <person name="Yandell M."/>
            <person name="Gundlach H."/>
            <person name="Mayer K.F."/>
            <person name="Schwartz D.C."/>
            <person name="Town C.D."/>
        </authorList>
    </citation>
    <scope>GENOME REANNOTATION</scope>
    <source>
        <strain evidence="3 4">cv. Jemalong A17</strain>
    </source>
</reference>
<dbReference type="EMBL" id="CM001221">
    <property type="protein sequence ID" value="AES99191.1"/>
    <property type="molecule type" value="Genomic_DNA"/>
</dbReference>
<sequence>MAMVVTTALVIFILCSQSVAILQKKLRLPSPVTGPESLAFDRNGGGPYVGSSDGRIFKYIGPNEGFKEYAFTSPNRRTMLPGGIKVTENGLILQIVSLGSEYGTQPASEIQEYNETLYRVFYLLLHICMHGYEKVNTWGLNKENY</sequence>
<protein>
    <submittedName>
        <fullName evidence="2 3">Uncharacterized protein</fullName>
    </submittedName>
</protein>
<accession>G7KG04</accession>
<dbReference type="PANTHER" id="PTHR10426:SF109">
    <property type="entry name" value="STRICTOSIDINE SYNTHASE TRANSCRIPTION FACTOR WD40-LIKE FAMILY-RELATED"/>
    <property type="match status" value="1"/>
</dbReference>
<dbReference type="eggNOG" id="KOG1520">
    <property type="taxonomic scope" value="Eukaryota"/>
</dbReference>
<dbReference type="HOGENOM" id="CLU_1789798_0_0_1"/>
<dbReference type="STRING" id="3880.G7KG04"/>
<dbReference type="InterPro" id="IPR011042">
    <property type="entry name" value="6-blade_b-propeller_TolB-like"/>
</dbReference>
<dbReference type="PaxDb" id="3880-AES99191"/>
<evidence type="ECO:0000313" key="3">
    <source>
        <dbReference type="EnsemblPlants" id="AES99191"/>
    </source>
</evidence>
<dbReference type="AlphaFoldDB" id="G7KG04"/>
<dbReference type="Pfam" id="PF20067">
    <property type="entry name" value="SSL_N"/>
    <property type="match status" value="1"/>
</dbReference>
<gene>
    <name evidence="2" type="ordered locus">MTR_5g077620</name>
</gene>
<dbReference type="PANTHER" id="PTHR10426">
    <property type="entry name" value="STRICTOSIDINE SYNTHASE-RELATED"/>
    <property type="match status" value="1"/>
</dbReference>
<reference evidence="3" key="3">
    <citation type="submission" date="2015-04" db="UniProtKB">
        <authorList>
            <consortium name="EnsemblPlants"/>
        </authorList>
    </citation>
    <scope>IDENTIFICATION</scope>
    <source>
        <strain evidence="3">cv. Jemalong A17</strain>
    </source>
</reference>
<proteinExistence type="predicted"/>
<dbReference type="Proteomes" id="UP000002051">
    <property type="component" value="Chromosome 5"/>
</dbReference>
<keyword evidence="4" id="KW-1185">Reference proteome</keyword>
<dbReference type="Gene3D" id="2.120.10.30">
    <property type="entry name" value="TolB, C-terminal domain"/>
    <property type="match status" value="1"/>
</dbReference>
<evidence type="ECO:0000313" key="4">
    <source>
        <dbReference type="Proteomes" id="UP000002051"/>
    </source>
</evidence>
<dbReference type="SUPFAM" id="SSF63829">
    <property type="entry name" value="Calcium-dependent phosphotriesterase"/>
    <property type="match status" value="1"/>
</dbReference>
<organism evidence="2 4">
    <name type="scientific">Medicago truncatula</name>
    <name type="common">Barrel medic</name>
    <name type="synonym">Medicago tribuloides</name>
    <dbReference type="NCBI Taxonomy" id="3880"/>
    <lineage>
        <taxon>Eukaryota</taxon>
        <taxon>Viridiplantae</taxon>
        <taxon>Streptophyta</taxon>
        <taxon>Embryophyta</taxon>
        <taxon>Tracheophyta</taxon>
        <taxon>Spermatophyta</taxon>
        <taxon>Magnoliopsida</taxon>
        <taxon>eudicotyledons</taxon>
        <taxon>Gunneridae</taxon>
        <taxon>Pentapetalae</taxon>
        <taxon>rosids</taxon>
        <taxon>fabids</taxon>
        <taxon>Fabales</taxon>
        <taxon>Fabaceae</taxon>
        <taxon>Papilionoideae</taxon>
        <taxon>50 kb inversion clade</taxon>
        <taxon>NPAAA clade</taxon>
        <taxon>Hologalegina</taxon>
        <taxon>IRL clade</taxon>
        <taxon>Trifolieae</taxon>
        <taxon>Medicago</taxon>
    </lineage>
</organism>
<name>G7KG04_MEDTR</name>
<reference evidence="2 4" key="1">
    <citation type="journal article" date="2011" name="Nature">
        <title>The Medicago genome provides insight into the evolution of rhizobial symbioses.</title>
        <authorList>
            <person name="Young N.D."/>
            <person name="Debelle F."/>
            <person name="Oldroyd G.E."/>
            <person name="Geurts R."/>
            <person name="Cannon S.B."/>
            <person name="Udvardi M.K."/>
            <person name="Benedito V.A."/>
            <person name="Mayer K.F."/>
            <person name="Gouzy J."/>
            <person name="Schoof H."/>
            <person name="Van de Peer Y."/>
            <person name="Proost S."/>
            <person name="Cook D.R."/>
            <person name="Meyers B.C."/>
            <person name="Spannagl M."/>
            <person name="Cheung F."/>
            <person name="De Mita S."/>
            <person name="Krishnakumar V."/>
            <person name="Gundlach H."/>
            <person name="Zhou S."/>
            <person name="Mudge J."/>
            <person name="Bharti A.K."/>
            <person name="Murray J.D."/>
            <person name="Naoumkina M.A."/>
            <person name="Rosen B."/>
            <person name="Silverstein K.A."/>
            <person name="Tang H."/>
            <person name="Rombauts S."/>
            <person name="Zhao P.X."/>
            <person name="Zhou P."/>
            <person name="Barbe V."/>
            <person name="Bardou P."/>
            <person name="Bechner M."/>
            <person name="Bellec A."/>
            <person name="Berger A."/>
            <person name="Berges H."/>
            <person name="Bidwell S."/>
            <person name="Bisseling T."/>
            <person name="Choisne N."/>
            <person name="Couloux A."/>
            <person name="Denny R."/>
            <person name="Deshpande S."/>
            <person name="Dai X."/>
            <person name="Doyle J.J."/>
            <person name="Dudez A.M."/>
            <person name="Farmer A.D."/>
            <person name="Fouteau S."/>
            <person name="Franken C."/>
            <person name="Gibelin C."/>
            <person name="Gish J."/>
            <person name="Goldstein S."/>
            <person name="Gonzalez A.J."/>
            <person name="Green P.J."/>
            <person name="Hallab A."/>
            <person name="Hartog M."/>
            <person name="Hua A."/>
            <person name="Humphray S.J."/>
            <person name="Jeong D.H."/>
            <person name="Jing Y."/>
            <person name="Jocker A."/>
            <person name="Kenton S.M."/>
            <person name="Kim D.J."/>
            <person name="Klee K."/>
            <person name="Lai H."/>
            <person name="Lang C."/>
            <person name="Lin S."/>
            <person name="Macmil S.L."/>
            <person name="Magdelenat G."/>
            <person name="Matthews L."/>
            <person name="McCorrison J."/>
            <person name="Monaghan E.L."/>
            <person name="Mun J.H."/>
            <person name="Najar F.Z."/>
            <person name="Nicholson C."/>
            <person name="Noirot C."/>
            <person name="O'Bleness M."/>
            <person name="Paule C.R."/>
            <person name="Poulain J."/>
            <person name="Prion F."/>
            <person name="Qin B."/>
            <person name="Qu C."/>
            <person name="Retzel E.F."/>
            <person name="Riddle C."/>
            <person name="Sallet E."/>
            <person name="Samain S."/>
            <person name="Samson N."/>
            <person name="Sanders I."/>
            <person name="Saurat O."/>
            <person name="Scarpelli C."/>
            <person name="Schiex T."/>
            <person name="Segurens B."/>
            <person name="Severin A.J."/>
            <person name="Sherrier D.J."/>
            <person name="Shi R."/>
            <person name="Sims S."/>
            <person name="Singer S.R."/>
            <person name="Sinharoy S."/>
            <person name="Sterck L."/>
            <person name="Viollet A."/>
            <person name="Wang B.B."/>
            <person name="Wang K."/>
            <person name="Wang M."/>
            <person name="Wang X."/>
            <person name="Warfsmann J."/>
            <person name="Weissenbach J."/>
            <person name="White D.D."/>
            <person name="White J.D."/>
            <person name="Wiley G.B."/>
            <person name="Wincker P."/>
            <person name="Xing Y."/>
            <person name="Yang L."/>
            <person name="Yao Z."/>
            <person name="Ying F."/>
            <person name="Zhai J."/>
            <person name="Zhou L."/>
            <person name="Zuber A."/>
            <person name="Denarie J."/>
            <person name="Dixon R.A."/>
            <person name="May G.D."/>
            <person name="Schwartz D.C."/>
            <person name="Rogers J."/>
            <person name="Quetier F."/>
            <person name="Town C.D."/>
            <person name="Roe B.A."/>
        </authorList>
    </citation>
    <scope>NUCLEOTIDE SEQUENCE [LARGE SCALE GENOMIC DNA]</scope>
    <source>
        <strain evidence="2">A17</strain>
        <strain evidence="3 4">cv. Jemalong A17</strain>
    </source>
</reference>